<reference evidence="3" key="1">
    <citation type="journal article" date="2020" name="Stud. Mycol.">
        <title>101 Dothideomycetes genomes: a test case for predicting lifestyles and emergence of pathogens.</title>
        <authorList>
            <person name="Haridas S."/>
            <person name="Albert R."/>
            <person name="Binder M."/>
            <person name="Bloem J."/>
            <person name="Labutti K."/>
            <person name="Salamov A."/>
            <person name="Andreopoulos B."/>
            <person name="Baker S."/>
            <person name="Barry K."/>
            <person name="Bills G."/>
            <person name="Bluhm B."/>
            <person name="Cannon C."/>
            <person name="Castanera R."/>
            <person name="Culley D."/>
            <person name="Daum C."/>
            <person name="Ezra D."/>
            <person name="Gonzalez J."/>
            <person name="Henrissat B."/>
            <person name="Kuo A."/>
            <person name="Liang C."/>
            <person name="Lipzen A."/>
            <person name="Lutzoni F."/>
            <person name="Magnuson J."/>
            <person name="Mondo S."/>
            <person name="Nolan M."/>
            <person name="Ohm R."/>
            <person name="Pangilinan J."/>
            <person name="Park H.-J."/>
            <person name="Ramirez L."/>
            <person name="Alfaro M."/>
            <person name="Sun H."/>
            <person name="Tritt A."/>
            <person name="Yoshinaga Y."/>
            <person name="Zwiers L.-H."/>
            <person name="Turgeon B."/>
            <person name="Goodwin S."/>
            <person name="Spatafora J."/>
            <person name="Crous P."/>
            <person name="Grigoriev I."/>
        </authorList>
    </citation>
    <scope>NUCLEOTIDE SEQUENCE</scope>
    <source>
        <strain evidence="3">CBS 123094</strain>
    </source>
</reference>
<evidence type="ECO:0000313" key="3">
    <source>
        <dbReference type="EMBL" id="KAF2003522.1"/>
    </source>
</evidence>
<feature type="region of interest" description="Disordered" evidence="2">
    <location>
        <begin position="36"/>
        <end position="66"/>
    </location>
</feature>
<evidence type="ECO:0000256" key="1">
    <source>
        <dbReference type="SAM" id="Coils"/>
    </source>
</evidence>
<organism evidence="3 4">
    <name type="scientific">Amniculicola lignicola CBS 123094</name>
    <dbReference type="NCBI Taxonomy" id="1392246"/>
    <lineage>
        <taxon>Eukaryota</taxon>
        <taxon>Fungi</taxon>
        <taxon>Dikarya</taxon>
        <taxon>Ascomycota</taxon>
        <taxon>Pezizomycotina</taxon>
        <taxon>Dothideomycetes</taxon>
        <taxon>Pleosporomycetidae</taxon>
        <taxon>Pleosporales</taxon>
        <taxon>Amniculicolaceae</taxon>
        <taxon>Amniculicola</taxon>
    </lineage>
</organism>
<dbReference type="AlphaFoldDB" id="A0A6A5WP85"/>
<evidence type="ECO:0000256" key="2">
    <source>
        <dbReference type="SAM" id="MobiDB-lite"/>
    </source>
</evidence>
<feature type="coiled-coil region" evidence="1">
    <location>
        <begin position="159"/>
        <end position="221"/>
    </location>
</feature>
<keyword evidence="4" id="KW-1185">Reference proteome</keyword>
<name>A0A6A5WP85_9PLEO</name>
<dbReference type="OrthoDB" id="7984201at2759"/>
<dbReference type="EMBL" id="ML977572">
    <property type="protein sequence ID" value="KAF2003522.1"/>
    <property type="molecule type" value="Genomic_DNA"/>
</dbReference>
<protein>
    <submittedName>
        <fullName evidence="3">Uncharacterized protein</fullName>
    </submittedName>
</protein>
<gene>
    <name evidence="3" type="ORF">P154DRAFT_520110</name>
</gene>
<sequence length="571" mass="65286">MALPRAYIPSIAVLRALSRPTASKCPFARPLLTQSLRGKASKASKTRAEEFSEEGPESWSKLRKGKGLNGSGISAIEWWEQDLDRQTPERLITRIDQPWQVRRLRKMNEMMDKRDSDPKYDDTELGKMQIEDLMDDPNFADIRDRLEEIKNSLPTKAERDKVEKDMDDALKQAEADEADFNAMILTNFHECFQGMIDDPELADAKEDLMDLQSRMTEWRDLENPEFYDAIERIGIKLESNPAWQERVRKIEDPLEEPKDEDAREMKELLAMAENPEESEAGLDNFLDQLRTLASALPGERSLKEEIEYIRSPAYQAELDAELQSQIDNMTEETELEDTFTELHRRVTKLQSAVTNAPVEDEDKYDPRAEALKEKILDDPRLMDKLKVITDILKDPDFHNTDFVTLTTLKSAPDPSALPPSELTTLGHQMKVAENDPEHIAAMRRLKVNLLPPFNVHPAVRSLNQALKIAYCGATDDIRRILWRTYAKARTVPTLLQSLPDDAWDILWYSQAVVWKGNQNRKNHLAVLLRDLHSVGRAGPPTMPEAGIESGVSLQALRLQKIREVLLEGIEE</sequence>
<keyword evidence="1" id="KW-0175">Coiled coil</keyword>
<evidence type="ECO:0000313" key="4">
    <source>
        <dbReference type="Proteomes" id="UP000799779"/>
    </source>
</evidence>
<proteinExistence type="predicted"/>
<dbReference type="Proteomes" id="UP000799779">
    <property type="component" value="Unassembled WGS sequence"/>
</dbReference>
<accession>A0A6A5WP85</accession>